<evidence type="ECO:0000313" key="3">
    <source>
        <dbReference type="EMBL" id="RVW53299.1"/>
    </source>
</evidence>
<name>A0A438EZX6_VITVI</name>
<proteinExistence type="predicted"/>
<dbReference type="PANTHER" id="PTHR33463:SF198">
    <property type="entry name" value="RPP4C3"/>
    <property type="match status" value="1"/>
</dbReference>
<keyword evidence="2" id="KW-0175">Coiled coil</keyword>
<dbReference type="PANTHER" id="PTHR33463">
    <property type="entry name" value="NB-ARC DOMAIN-CONTAINING PROTEIN-RELATED"/>
    <property type="match status" value="1"/>
</dbReference>
<evidence type="ECO:0000313" key="4">
    <source>
        <dbReference type="Proteomes" id="UP000288805"/>
    </source>
</evidence>
<keyword evidence="1" id="KW-0611">Plant defense</keyword>
<comment type="caution">
    <text evidence="3">The sequence shown here is derived from an EMBL/GenBank/DDBJ whole genome shotgun (WGS) entry which is preliminary data.</text>
</comment>
<evidence type="ECO:0000256" key="1">
    <source>
        <dbReference type="ARBA" id="ARBA00022821"/>
    </source>
</evidence>
<dbReference type="AlphaFoldDB" id="A0A438EZX6"/>
<evidence type="ECO:0008006" key="5">
    <source>
        <dbReference type="Google" id="ProtNLM"/>
    </source>
</evidence>
<accession>A0A438EZX6</accession>
<reference evidence="3 4" key="1">
    <citation type="journal article" date="2018" name="PLoS Genet.">
        <title>Population sequencing reveals clonal diversity and ancestral inbreeding in the grapevine cultivar Chardonnay.</title>
        <authorList>
            <person name="Roach M.J."/>
            <person name="Johnson D.L."/>
            <person name="Bohlmann J."/>
            <person name="van Vuuren H.J."/>
            <person name="Jones S.J."/>
            <person name="Pretorius I.S."/>
            <person name="Schmidt S.A."/>
            <person name="Borneman A.R."/>
        </authorList>
    </citation>
    <scope>NUCLEOTIDE SEQUENCE [LARGE SCALE GENOMIC DNA]</scope>
    <source>
        <strain evidence="4">cv. Chardonnay</strain>
        <tissue evidence="3">Leaf</tissue>
    </source>
</reference>
<feature type="coiled-coil region" evidence="2">
    <location>
        <begin position="1"/>
        <end position="28"/>
    </location>
</feature>
<dbReference type="InterPro" id="IPR050905">
    <property type="entry name" value="Plant_NBS-LRR"/>
</dbReference>
<organism evidence="3 4">
    <name type="scientific">Vitis vinifera</name>
    <name type="common">Grape</name>
    <dbReference type="NCBI Taxonomy" id="29760"/>
    <lineage>
        <taxon>Eukaryota</taxon>
        <taxon>Viridiplantae</taxon>
        <taxon>Streptophyta</taxon>
        <taxon>Embryophyta</taxon>
        <taxon>Tracheophyta</taxon>
        <taxon>Spermatophyta</taxon>
        <taxon>Magnoliopsida</taxon>
        <taxon>eudicotyledons</taxon>
        <taxon>Gunneridae</taxon>
        <taxon>Pentapetalae</taxon>
        <taxon>rosids</taxon>
        <taxon>Vitales</taxon>
        <taxon>Vitaceae</taxon>
        <taxon>Viteae</taxon>
        <taxon>Vitis</taxon>
    </lineage>
</organism>
<sequence>MDDLNKKVQELRLAKDDIQITVDEAIRRGDEIRPIVQDWLTRADKKTGEAKIFMEDEKKRTKSCFNGWCPNLKSRYLLSREADKKAQVIVEVQENNNFPDGISYR</sequence>
<gene>
    <name evidence="3" type="ORF">CK203_088510</name>
</gene>
<dbReference type="Proteomes" id="UP000288805">
    <property type="component" value="Unassembled WGS sequence"/>
</dbReference>
<evidence type="ECO:0000256" key="2">
    <source>
        <dbReference type="SAM" id="Coils"/>
    </source>
</evidence>
<dbReference type="EMBL" id="QGNW01001150">
    <property type="protein sequence ID" value="RVW53299.1"/>
    <property type="molecule type" value="Genomic_DNA"/>
</dbReference>
<protein>
    <recommendedName>
        <fullName evidence="5">Disease resistance protein</fullName>
    </recommendedName>
</protein>